<protein>
    <submittedName>
        <fullName evidence="8">ABC transporter permease</fullName>
    </submittedName>
</protein>
<proteinExistence type="predicted"/>
<reference evidence="8" key="1">
    <citation type="submission" date="2020-01" db="EMBL/GenBank/DDBJ databases">
        <authorList>
            <person name="Seo Y.L."/>
        </authorList>
    </citation>
    <scope>NUCLEOTIDE SEQUENCE</scope>
    <source>
        <strain evidence="8">R11</strain>
    </source>
</reference>
<feature type="transmembrane region" description="Helical" evidence="6">
    <location>
        <begin position="310"/>
        <end position="333"/>
    </location>
</feature>
<dbReference type="InterPro" id="IPR013525">
    <property type="entry name" value="ABC2_TM"/>
</dbReference>
<feature type="transmembrane region" description="Helical" evidence="6">
    <location>
        <begin position="397"/>
        <end position="419"/>
    </location>
</feature>
<dbReference type="PANTHER" id="PTHR30294">
    <property type="entry name" value="MEMBRANE COMPONENT OF ABC TRANSPORTER YHHJ-RELATED"/>
    <property type="match status" value="1"/>
</dbReference>
<name>A0A966DTF5_9SPHI</name>
<keyword evidence="5 6" id="KW-0472">Membrane</keyword>
<dbReference type="GO" id="GO:0140359">
    <property type="term" value="F:ABC-type transporter activity"/>
    <property type="evidence" value="ECO:0007669"/>
    <property type="project" value="InterPro"/>
</dbReference>
<dbReference type="Proteomes" id="UP000638732">
    <property type="component" value="Unassembled WGS sequence"/>
</dbReference>
<dbReference type="PANTHER" id="PTHR30294:SF38">
    <property type="entry name" value="TRANSPORT PERMEASE PROTEIN"/>
    <property type="match status" value="1"/>
</dbReference>
<evidence type="ECO:0000259" key="7">
    <source>
        <dbReference type="Pfam" id="PF12698"/>
    </source>
</evidence>
<keyword evidence="9" id="KW-1185">Reference proteome</keyword>
<feature type="transmembrane region" description="Helical" evidence="6">
    <location>
        <begin position="274"/>
        <end position="295"/>
    </location>
</feature>
<feature type="transmembrane region" description="Helical" evidence="6">
    <location>
        <begin position="227"/>
        <end position="247"/>
    </location>
</feature>
<evidence type="ECO:0000256" key="3">
    <source>
        <dbReference type="ARBA" id="ARBA00022692"/>
    </source>
</evidence>
<keyword evidence="2" id="KW-1003">Cell membrane</keyword>
<comment type="caution">
    <text evidence="8">The sequence shown here is derived from an EMBL/GenBank/DDBJ whole genome shotgun (WGS) entry which is preliminary data.</text>
</comment>
<keyword evidence="3 6" id="KW-0812">Transmembrane</keyword>
<feature type="transmembrane region" description="Helical" evidence="6">
    <location>
        <begin position="340"/>
        <end position="359"/>
    </location>
</feature>
<evidence type="ECO:0000256" key="4">
    <source>
        <dbReference type="ARBA" id="ARBA00022989"/>
    </source>
</evidence>
<dbReference type="AlphaFoldDB" id="A0A966DTF5"/>
<evidence type="ECO:0000256" key="2">
    <source>
        <dbReference type="ARBA" id="ARBA00022475"/>
    </source>
</evidence>
<dbReference type="RefSeq" id="WP_166585259.1">
    <property type="nucleotide sequence ID" value="NZ_WWEO01000041.1"/>
</dbReference>
<dbReference type="InterPro" id="IPR051449">
    <property type="entry name" value="ABC-2_transporter_component"/>
</dbReference>
<feature type="domain" description="ABC-2 type transporter transmembrane" evidence="7">
    <location>
        <begin position="21"/>
        <end position="416"/>
    </location>
</feature>
<dbReference type="Pfam" id="PF12698">
    <property type="entry name" value="ABC2_membrane_3"/>
    <property type="match status" value="1"/>
</dbReference>
<gene>
    <name evidence="8" type="ORF">GSY63_07900</name>
</gene>
<evidence type="ECO:0000256" key="6">
    <source>
        <dbReference type="SAM" id="Phobius"/>
    </source>
</evidence>
<comment type="subcellular location">
    <subcellularLocation>
        <location evidence="1">Cell membrane</location>
        <topology evidence="1">Multi-pass membrane protein</topology>
    </subcellularLocation>
</comment>
<reference evidence="8" key="2">
    <citation type="submission" date="2020-10" db="EMBL/GenBank/DDBJ databases">
        <title>Mucilaginibacter sp. nov., isolated from soil.</title>
        <authorList>
            <person name="Jeon C.O."/>
        </authorList>
    </citation>
    <scope>NUCLEOTIDE SEQUENCE</scope>
    <source>
        <strain evidence="8">R11</strain>
    </source>
</reference>
<dbReference type="EMBL" id="WWEO01000041">
    <property type="protein sequence ID" value="NCD69277.1"/>
    <property type="molecule type" value="Genomic_DNA"/>
</dbReference>
<sequence>MYKLKATIIKDIRILLRDKVGIALAFIMPIILVIIVTSIQNSTFQLVNKNRITMMVCNRDTGKLSTQLMSTLDKMGMFKINNIDKAETDDAIKQRMRGKDALLAIVIPADYTQKITAKAKNVSGKALNSFGLSGDTAKSKISVNPLAMYYQPIIQESYRMSINGALRSALQIVESRETLRQLYFAINEKPLPEALEKDLLNNQTKINELPVSISGGIIMPNATQHNVPAWTIFAMFFIIISLGGSVVREKISGSFIRLKTLPTNFMVALVSKQITYLGVTLLQALVIFSMGIWLFPHIGLPALNLPSDYFGLLMVTLVCGWCAVSYAICMGVYCQTQEQANGFGAVSIVIMAAVGGLMVPSFAMPDAFKTVAAISPLHWCIEAYYTLFLEGGKLKDVIPNLLPLLGITLLIQLAAYIGLKKKNLI</sequence>
<dbReference type="GO" id="GO:0005886">
    <property type="term" value="C:plasma membrane"/>
    <property type="evidence" value="ECO:0007669"/>
    <property type="project" value="UniProtKB-SubCell"/>
</dbReference>
<organism evidence="8 9">
    <name type="scientific">Mucilaginibacter agri</name>
    <dbReference type="NCBI Taxonomy" id="2695265"/>
    <lineage>
        <taxon>Bacteria</taxon>
        <taxon>Pseudomonadati</taxon>
        <taxon>Bacteroidota</taxon>
        <taxon>Sphingobacteriia</taxon>
        <taxon>Sphingobacteriales</taxon>
        <taxon>Sphingobacteriaceae</taxon>
        <taxon>Mucilaginibacter</taxon>
    </lineage>
</organism>
<accession>A0A966DTF5</accession>
<feature type="transmembrane region" description="Helical" evidence="6">
    <location>
        <begin position="20"/>
        <end position="39"/>
    </location>
</feature>
<evidence type="ECO:0000256" key="5">
    <source>
        <dbReference type="ARBA" id="ARBA00023136"/>
    </source>
</evidence>
<keyword evidence="4 6" id="KW-1133">Transmembrane helix</keyword>
<evidence type="ECO:0000313" key="9">
    <source>
        <dbReference type="Proteomes" id="UP000638732"/>
    </source>
</evidence>
<dbReference type="Gene3D" id="3.40.1710.10">
    <property type="entry name" value="abc type-2 transporter like domain"/>
    <property type="match status" value="1"/>
</dbReference>
<evidence type="ECO:0000256" key="1">
    <source>
        <dbReference type="ARBA" id="ARBA00004651"/>
    </source>
</evidence>
<evidence type="ECO:0000313" key="8">
    <source>
        <dbReference type="EMBL" id="NCD69277.1"/>
    </source>
</evidence>